<gene>
    <name evidence="2" type="ORF">HMA55_10425</name>
</gene>
<feature type="compositionally biased region" description="Basic and acidic residues" evidence="1">
    <location>
        <begin position="83"/>
        <end position="101"/>
    </location>
</feature>
<feature type="compositionally biased region" description="Low complexity" evidence="1">
    <location>
        <begin position="246"/>
        <end position="261"/>
    </location>
</feature>
<evidence type="ECO:0000256" key="1">
    <source>
        <dbReference type="SAM" id="MobiDB-lite"/>
    </source>
</evidence>
<dbReference type="Proteomes" id="UP000577408">
    <property type="component" value="Unassembled WGS sequence"/>
</dbReference>
<dbReference type="EMBL" id="JABFED010000009">
    <property type="protein sequence ID" value="MBA1838292.1"/>
    <property type="molecule type" value="Genomic_DNA"/>
</dbReference>
<accession>A0A7H0KB75</accession>
<feature type="region of interest" description="Disordered" evidence="1">
    <location>
        <begin position="30"/>
        <end position="338"/>
    </location>
</feature>
<dbReference type="AlphaFoldDB" id="A0A7H0KB75"/>
<reference evidence="2 3" key="1">
    <citation type="submission" date="2020-05" db="EMBL/GenBank/DDBJ databases">
        <title>Descriptions of Corynebacterium xxxx sp. nov., Corynebacterium yyyy sp. nov. and Corynebacterium zzzz sp. nov.</title>
        <authorList>
            <person name="Zhang G."/>
        </authorList>
    </citation>
    <scope>NUCLEOTIDE SEQUENCE [LARGE SCALE GENOMIC DNA]</scope>
    <source>
        <strain evidence="3">zg-913</strain>
    </source>
</reference>
<evidence type="ECO:0000313" key="2">
    <source>
        <dbReference type="EMBL" id="MBA1838292.1"/>
    </source>
</evidence>
<organism evidence="2 3">
    <name type="scientific">Corynebacterium wankanglinii</name>
    <dbReference type="NCBI Taxonomy" id="2735136"/>
    <lineage>
        <taxon>Bacteria</taxon>
        <taxon>Bacillati</taxon>
        <taxon>Actinomycetota</taxon>
        <taxon>Actinomycetes</taxon>
        <taxon>Mycobacteriales</taxon>
        <taxon>Corynebacteriaceae</taxon>
        <taxon>Corynebacterium</taxon>
    </lineage>
</organism>
<evidence type="ECO:0000313" key="3">
    <source>
        <dbReference type="Proteomes" id="UP000577408"/>
    </source>
</evidence>
<feature type="compositionally biased region" description="Polar residues" evidence="1">
    <location>
        <begin position="48"/>
        <end position="63"/>
    </location>
</feature>
<proteinExistence type="predicted"/>
<keyword evidence="3" id="KW-1185">Reference proteome</keyword>
<feature type="compositionally biased region" description="Low complexity" evidence="1">
    <location>
        <begin position="278"/>
        <end position="300"/>
    </location>
</feature>
<name>A0A7H0KB75_9CORY</name>
<feature type="compositionally biased region" description="Basic and acidic residues" evidence="1">
    <location>
        <begin position="324"/>
        <end position="338"/>
    </location>
</feature>
<comment type="caution">
    <text evidence="2">The sequence shown here is derived from an EMBL/GenBank/DDBJ whole genome shotgun (WGS) entry which is preliminary data.</text>
</comment>
<feature type="compositionally biased region" description="Polar residues" evidence="1">
    <location>
        <begin position="156"/>
        <end position="174"/>
    </location>
</feature>
<protein>
    <submittedName>
        <fullName evidence="2">Uncharacterized protein</fullName>
    </submittedName>
</protein>
<feature type="compositionally biased region" description="Low complexity" evidence="1">
    <location>
        <begin position="178"/>
        <end position="217"/>
    </location>
</feature>
<sequence>MEGTARRVSVFFGAGVVLAALVGFTVWATSTPGQNNRAGFTADAAGTSDPSSTAPAGRSASSPTTATVTEDETRTVRSSSNQAREHGRQAAAEAEPRELRHVAGAAPSGYNAERDPYMPPHAVVAPAPGPGQPPRVYRPSNIVPSPAPTAAPQGTDRPSTEPSPASGHTSSRTPTPVPGGHSAPGTGAPPSGTPATPAPGGSETPPTEPAEPTGQPAVQPPSRPQEGANPGSEPGAVHEGQEPPTETAEQAAQGGPAGTAPRQEVEPRTANGADRGASEPAAPAQPAAAHPPATPNAPAAQTRVPGKEDVAGYPHENQGMTPRDVIDKIDKFTGRAGR</sequence>
<dbReference type="RefSeq" id="WP_181192984.1">
    <property type="nucleotide sequence ID" value="NZ_JABFED010000009.1"/>
</dbReference>